<name>A0A8S4GCI8_PLUXY</name>
<dbReference type="Proteomes" id="UP000653454">
    <property type="component" value="Unassembled WGS sequence"/>
</dbReference>
<sequence length="82" mass="9114">RRRAILCQNVSSGLVCGCFFLPGPRGTGRIGTKFLASYFLLPDTCHRHPRSITPCVPNLNCRQFQSCPVKRAIARRVSPDPT</sequence>
<comment type="caution">
    <text evidence="1">The sequence shown here is derived from an EMBL/GenBank/DDBJ whole genome shotgun (WGS) entry which is preliminary data.</text>
</comment>
<evidence type="ECO:0000313" key="1">
    <source>
        <dbReference type="EMBL" id="CAG9137614.1"/>
    </source>
</evidence>
<reference evidence="1" key="1">
    <citation type="submission" date="2020-11" db="EMBL/GenBank/DDBJ databases">
        <authorList>
            <person name="Whiteford S."/>
        </authorList>
    </citation>
    <scope>NUCLEOTIDE SEQUENCE</scope>
</reference>
<proteinExistence type="predicted"/>
<dbReference type="EMBL" id="CAJHNJ030000352">
    <property type="protein sequence ID" value="CAG9137614.1"/>
    <property type="molecule type" value="Genomic_DNA"/>
</dbReference>
<feature type="non-terminal residue" evidence="1">
    <location>
        <position position="1"/>
    </location>
</feature>
<protein>
    <submittedName>
        <fullName evidence="1">(diamondback moth) hypothetical protein</fullName>
    </submittedName>
</protein>
<dbReference type="AlphaFoldDB" id="A0A8S4GCI8"/>
<gene>
    <name evidence="1" type="ORF">PLXY2_LOCUS15867</name>
</gene>
<feature type="non-terminal residue" evidence="1">
    <location>
        <position position="82"/>
    </location>
</feature>
<accession>A0A8S4GCI8</accession>
<organism evidence="1 2">
    <name type="scientific">Plutella xylostella</name>
    <name type="common">Diamondback moth</name>
    <name type="synonym">Plutella maculipennis</name>
    <dbReference type="NCBI Taxonomy" id="51655"/>
    <lineage>
        <taxon>Eukaryota</taxon>
        <taxon>Metazoa</taxon>
        <taxon>Ecdysozoa</taxon>
        <taxon>Arthropoda</taxon>
        <taxon>Hexapoda</taxon>
        <taxon>Insecta</taxon>
        <taxon>Pterygota</taxon>
        <taxon>Neoptera</taxon>
        <taxon>Endopterygota</taxon>
        <taxon>Lepidoptera</taxon>
        <taxon>Glossata</taxon>
        <taxon>Ditrysia</taxon>
        <taxon>Yponomeutoidea</taxon>
        <taxon>Plutellidae</taxon>
        <taxon>Plutella</taxon>
    </lineage>
</organism>
<evidence type="ECO:0000313" key="2">
    <source>
        <dbReference type="Proteomes" id="UP000653454"/>
    </source>
</evidence>
<keyword evidence="2" id="KW-1185">Reference proteome</keyword>